<dbReference type="InterPro" id="IPR027417">
    <property type="entry name" value="P-loop_NTPase"/>
</dbReference>
<sequence>MLKPKKNDLKKISLDIIEAQYALKNSRGKTNARALLVLIGGVEFSGKGQAIHQLRELMDPRYLYIKADIPQKYDQYQPFWLPYIADLPSYGQIMLFYGNWYTDLLASQFSNQQNYSEKQLSGMLLQISDFEQYLKNHGIDIIKVWFDISWEYCQEFVNDLNITKVLHKVPHFAWDNFPTTQWLNKHLFKEIDHIRKKFTADWIVINSEQPELRNYQFSQIILKALKAPIEIEHKSSSFDYQSAELYPELLFSSQEKMQKKHYQCLLKKLQKEIAEVLRYDSRKIILLFEGVDAAGKGGIIKRIIKYVSPYEYNIHCIAKPEDHEKHYPYLWRFYNKLSKKSAIHIFDRSWYGRVLVERVEELIEAQDWQSSFKEINQFEKILTDNNTVIIKFWLMISKEEQLKRFEMRENTPQKKFKITAEDWRNREKWDDYIQAASDMFFYTSTSYAPWHIIATDDKYTARIKILTRILLSLKQE</sequence>
<protein>
    <submittedName>
        <fullName evidence="2">Polyphosphate:AMP phosphotransferase</fullName>
    </submittedName>
</protein>
<dbReference type="RefSeq" id="WP_097079953.1">
    <property type="nucleotide sequence ID" value="NZ_BAABHT010000014.1"/>
</dbReference>
<dbReference type="GO" id="GO:0016740">
    <property type="term" value="F:transferase activity"/>
    <property type="evidence" value="ECO:0007669"/>
    <property type="project" value="UniProtKB-KW"/>
</dbReference>
<dbReference type="SUPFAM" id="SSF52540">
    <property type="entry name" value="P-loop containing nucleoside triphosphate hydrolases"/>
    <property type="match status" value="1"/>
</dbReference>
<accession>A0A240EBX6</accession>
<dbReference type="OrthoDB" id="9775224at2"/>
<dbReference type="Proteomes" id="UP000219042">
    <property type="component" value="Unassembled WGS sequence"/>
</dbReference>
<evidence type="ECO:0000313" key="2">
    <source>
        <dbReference type="EMBL" id="SNX46204.1"/>
    </source>
</evidence>
<feature type="domain" description="Polyphosphate kinase-2-related" evidence="1">
    <location>
        <begin position="257"/>
        <end position="475"/>
    </location>
</feature>
<reference evidence="3" key="1">
    <citation type="submission" date="2016-09" db="EMBL/GenBank/DDBJ databases">
        <authorList>
            <person name="Varghese N."/>
            <person name="Submissions S."/>
        </authorList>
    </citation>
    <scope>NUCLEOTIDE SEQUENCE [LARGE SCALE GENOMIC DNA]</scope>
    <source>
        <strain evidence="3">ANC 4466</strain>
    </source>
</reference>
<feature type="domain" description="Polyphosphate kinase-2-related" evidence="1">
    <location>
        <begin position="27"/>
        <end position="227"/>
    </location>
</feature>
<keyword evidence="3" id="KW-1185">Reference proteome</keyword>
<evidence type="ECO:0000259" key="1">
    <source>
        <dbReference type="Pfam" id="PF03976"/>
    </source>
</evidence>
<gene>
    <name evidence="2" type="ORF">SAMN05421731_10932</name>
</gene>
<dbReference type="AlphaFoldDB" id="A0A240EBX6"/>
<evidence type="ECO:0000313" key="3">
    <source>
        <dbReference type="Proteomes" id="UP000219042"/>
    </source>
</evidence>
<name>A0A240EBX6_9GAMM</name>
<dbReference type="Gene3D" id="3.40.50.300">
    <property type="entry name" value="P-loop containing nucleotide triphosphate hydrolases"/>
    <property type="match status" value="2"/>
</dbReference>
<dbReference type="PANTHER" id="PTHR34383:SF3">
    <property type="entry name" value="POLYPHOSPHATE:AMP PHOSPHOTRANSFERASE"/>
    <property type="match status" value="1"/>
</dbReference>
<dbReference type="InterPro" id="IPR022488">
    <property type="entry name" value="PPK2-related"/>
</dbReference>
<keyword evidence="2" id="KW-0808">Transferase</keyword>
<organism evidence="2 3">
    <name type="scientific">Acinetobacter puyangensis</name>
    <dbReference type="NCBI Taxonomy" id="1096779"/>
    <lineage>
        <taxon>Bacteria</taxon>
        <taxon>Pseudomonadati</taxon>
        <taxon>Pseudomonadota</taxon>
        <taxon>Gammaproteobacteria</taxon>
        <taxon>Moraxellales</taxon>
        <taxon>Moraxellaceae</taxon>
        <taxon>Acinetobacter</taxon>
    </lineage>
</organism>
<dbReference type="Pfam" id="PF03976">
    <property type="entry name" value="PPK2"/>
    <property type="match status" value="2"/>
</dbReference>
<proteinExistence type="predicted"/>
<dbReference type="PANTHER" id="PTHR34383">
    <property type="entry name" value="POLYPHOSPHATE:AMP PHOSPHOTRANSFERASE-RELATED"/>
    <property type="match status" value="1"/>
</dbReference>
<dbReference type="EMBL" id="OANT01000009">
    <property type="protein sequence ID" value="SNX46204.1"/>
    <property type="molecule type" value="Genomic_DNA"/>
</dbReference>